<accession>A0A2S4W3L6</accession>
<dbReference type="Proteomes" id="UP000239156">
    <property type="component" value="Unassembled WGS sequence"/>
</dbReference>
<dbReference type="EMBL" id="PKSL01000008">
    <property type="protein sequence ID" value="POW16326.1"/>
    <property type="molecule type" value="Genomic_DNA"/>
</dbReference>
<name>A0A2S4W3L6_9BASI</name>
<feature type="non-terminal residue" evidence="1">
    <location>
        <position position="1"/>
    </location>
</feature>
<protein>
    <submittedName>
        <fullName evidence="1">Uncharacterized protein</fullName>
    </submittedName>
</protein>
<organism evidence="1 2">
    <name type="scientific">Puccinia striiformis</name>
    <dbReference type="NCBI Taxonomy" id="27350"/>
    <lineage>
        <taxon>Eukaryota</taxon>
        <taxon>Fungi</taxon>
        <taxon>Dikarya</taxon>
        <taxon>Basidiomycota</taxon>
        <taxon>Pucciniomycotina</taxon>
        <taxon>Pucciniomycetes</taxon>
        <taxon>Pucciniales</taxon>
        <taxon>Pucciniaceae</taxon>
        <taxon>Puccinia</taxon>
    </lineage>
</organism>
<gene>
    <name evidence="1" type="ORF">PSTT_01429</name>
</gene>
<reference evidence="1" key="1">
    <citation type="submission" date="2017-12" db="EMBL/GenBank/DDBJ databases">
        <title>Gene loss provides genomic basis for host adaptation in cereal stripe rust fungi.</title>
        <authorList>
            <person name="Xia C."/>
        </authorList>
    </citation>
    <scope>NUCLEOTIDE SEQUENCE [LARGE SCALE GENOMIC DNA]</scope>
    <source>
        <strain evidence="1">93-210</strain>
    </source>
</reference>
<keyword evidence="2" id="KW-1185">Reference proteome</keyword>
<proteinExistence type="predicted"/>
<evidence type="ECO:0000313" key="2">
    <source>
        <dbReference type="Proteomes" id="UP000239156"/>
    </source>
</evidence>
<evidence type="ECO:0000313" key="1">
    <source>
        <dbReference type="EMBL" id="POW16326.1"/>
    </source>
</evidence>
<sequence>VLKSPLIKTIMIATQLLAGVWFAAISIRLTASLEGPNCAIEVNQAEDATNRGLRALVVEEKPQQESRAIDPSLMGGLPPKAESNQRKIVRSQKGLATIQSWNSKQEQVVSLHKYATQLSEYQAEIQKQLTWIEENTRDVNEIITQALPRAKELFEESKKEITELKNWRLMLLGDVFDELQNDIYVSIGKILSRDLLQLVKEFITEHRHLFDYIALNFIPEHPKFHYEKDQRYRLYTLTPLDYSFQIIDFLLEHQFISPEDVRDIFQDKKLVEQVVNYTVRRYENDLGFYSWPYMLYLTEHWHWQSINKYFSVLRKREMDQIDLVFHLGNLRYSSDVNVIRSLYGSGKSNSGAASFIYEKYFSNSHPQNASNGLGPPGYGHGYIGHQMYPEIDGDEMNEIIDQLIPQTYDDEFKLQATYLVDIFSFMEEELCPGIVSQLCRSTRKKDCNFFDALKDLVTSSENNLNHEDVFQLASLYSSNEMIVHTAQQIIKTTFHHETSSAKLYVLENKQIYQDYIDQKQELLDRFKETYMGFYSVGKFDPHADPYKQGLPYDFVQEDLNKMWDILDNAVEYEEVPQNFKEEKQKPNFERARLLNQ</sequence>
<dbReference type="AlphaFoldDB" id="A0A2S4W3L6"/>
<comment type="caution">
    <text evidence="1">The sequence shown here is derived from an EMBL/GenBank/DDBJ whole genome shotgun (WGS) entry which is preliminary data.</text>
</comment>
<dbReference type="VEuPathDB" id="FungiDB:PSTT_01429"/>
<dbReference type="VEuPathDB" id="FungiDB:PSHT_12697"/>